<evidence type="ECO:0000313" key="3">
    <source>
        <dbReference type="EMBL" id="MBP1046741.1"/>
    </source>
</evidence>
<gene>
    <name evidence="3" type="ORF">I6N96_10735</name>
</gene>
<dbReference type="Pfam" id="PF13731">
    <property type="entry name" value="WxL"/>
    <property type="match status" value="1"/>
</dbReference>
<sequence length="268" mass="28737">MKMNVLFKLSLFPLFLSGIFIGQEKVCASDLGSNGAVTVEGKETSTPVDPENPAVEVDPGEGPSTKGDLRIDFVSSLNFSSAEITKTNRTFDSLAQLFHSDTSARGYYIQVSDFRSDSYGWNLTLSQDTQFHSSIIQNLEDQSLKGAVLSFGNGWANTAGNSNTPTVSRDTLAINEMNTAYTVAAAGSNQGKGVWTIAFGASGENTFAQENTLTALTDKNGQAVIDPTFNKESYSNSAVSLTVPETSTIYPVQYTTTLTWSLEAAPTE</sequence>
<proteinExistence type="predicted"/>
<dbReference type="RefSeq" id="WP_209557544.1">
    <property type="nucleotide sequence ID" value="NZ_JAEDXU010000005.1"/>
</dbReference>
<evidence type="ECO:0000256" key="1">
    <source>
        <dbReference type="SAM" id="MobiDB-lite"/>
    </source>
</evidence>
<feature type="domain" description="WxL" evidence="2">
    <location>
        <begin position="30"/>
        <end position="266"/>
    </location>
</feature>
<feature type="region of interest" description="Disordered" evidence="1">
    <location>
        <begin position="39"/>
        <end position="63"/>
    </location>
</feature>
<evidence type="ECO:0000313" key="4">
    <source>
        <dbReference type="Proteomes" id="UP000673375"/>
    </source>
</evidence>
<organism evidence="3 4">
    <name type="scientific">Enterococcus larvae</name>
    <dbReference type="NCBI Taxonomy" id="2794352"/>
    <lineage>
        <taxon>Bacteria</taxon>
        <taxon>Bacillati</taxon>
        <taxon>Bacillota</taxon>
        <taxon>Bacilli</taxon>
        <taxon>Lactobacillales</taxon>
        <taxon>Enterococcaceae</taxon>
        <taxon>Enterococcus</taxon>
    </lineage>
</organism>
<reference evidence="3 4" key="1">
    <citation type="submission" date="2020-12" db="EMBL/GenBank/DDBJ databases">
        <title>Vagococcus allomyrinae sp. nov. and Enterococcus lavae sp. nov., isolated from the larvae of Allomyrina dichotoma.</title>
        <authorList>
            <person name="Lee S.D."/>
        </authorList>
    </citation>
    <scope>NUCLEOTIDE SEQUENCE [LARGE SCALE GENOMIC DNA]</scope>
    <source>
        <strain evidence="3 4">BWM-S5</strain>
    </source>
</reference>
<keyword evidence="4" id="KW-1185">Reference proteome</keyword>
<evidence type="ECO:0000259" key="2">
    <source>
        <dbReference type="Pfam" id="PF13731"/>
    </source>
</evidence>
<dbReference type="EMBL" id="JAEDXU010000005">
    <property type="protein sequence ID" value="MBP1046741.1"/>
    <property type="molecule type" value="Genomic_DNA"/>
</dbReference>
<dbReference type="InterPro" id="IPR027994">
    <property type="entry name" value="WxL_dom"/>
</dbReference>
<protein>
    <submittedName>
        <fullName evidence="3">WxL domain-containing protein</fullName>
    </submittedName>
</protein>
<accession>A0ABS4CJF1</accession>
<comment type="caution">
    <text evidence="3">The sequence shown here is derived from an EMBL/GenBank/DDBJ whole genome shotgun (WGS) entry which is preliminary data.</text>
</comment>
<name>A0ABS4CJF1_9ENTE</name>
<dbReference type="Proteomes" id="UP000673375">
    <property type="component" value="Unassembled WGS sequence"/>
</dbReference>